<dbReference type="GeneID" id="110794180"/>
<organism evidence="1 2">
    <name type="scientific">Spinacia oleracea</name>
    <name type="common">Spinach</name>
    <dbReference type="NCBI Taxonomy" id="3562"/>
    <lineage>
        <taxon>Eukaryota</taxon>
        <taxon>Viridiplantae</taxon>
        <taxon>Streptophyta</taxon>
        <taxon>Embryophyta</taxon>
        <taxon>Tracheophyta</taxon>
        <taxon>Spermatophyta</taxon>
        <taxon>Magnoliopsida</taxon>
        <taxon>eudicotyledons</taxon>
        <taxon>Gunneridae</taxon>
        <taxon>Pentapetalae</taxon>
        <taxon>Caryophyllales</taxon>
        <taxon>Chenopodiaceae</taxon>
        <taxon>Chenopodioideae</taxon>
        <taxon>Anserineae</taxon>
        <taxon>Spinacia</taxon>
    </lineage>
</organism>
<evidence type="ECO:0000313" key="2">
    <source>
        <dbReference type="RefSeq" id="XP_056691630.1"/>
    </source>
</evidence>
<proteinExistence type="predicted"/>
<evidence type="ECO:0000313" key="1">
    <source>
        <dbReference type="Proteomes" id="UP000813463"/>
    </source>
</evidence>
<gene>
    <name evidence="2" type="primary">LOC110794180</name>
</gene>
<keyword evidence="1" id="KW-1185">Reference proteome</keyword>
<accession>A0ABM3R7N7</accession>
<reference evidence="2" key="2">
    <citation type="submission" date="2025-08" db="UniProtKB">
        <authorList>
            <consortium name="RefSeq"/>
        </authorList>
    </citation>
    <scope>IDENTIFICATION</scope>
    <source>
        <tissue evidence="2">Leaf</tissue>
    </source>
</reference>
<dbReference type="RefSeq" id="XP_056691630.1">
    <property type="nucleotide sequence ID" value="XM_056835652.1"/>
</dbReference>
<dbReference type="Proteomes" id="UP000813463">
    <property type="component" value="Chromosome 2"/>
</dbReference>
<sequence length="147" mass="16386">MLYSDRPIIFHFQKVNNFERKTSNGAAYVLANSCEKNVMGNVQSMVACGLTCFSWDCRSLGFLSFSNTRTQTPLTSFIFSLSLSLSPPLGSGSLVLLNLSGRHIRLPIHRKIQGMQELVSEQPTIIIDEAVEEGSDITDFTMDDIFE</sequence>
<protein>
    <submittedName>
        <fullName evidence="2">Uncharacterized protein</fullName>
    </submittedName>
</protein>
<reference evidence="1" key="1">
    <citation type="journal article" date="2021" name="Nat. Commun.">
        <title>Genomic analyses provide insights into spinach domestication and the genetic basis of agronomic traits.</title>
        <authorList>
            <person name="Cai X."/>
            <person name="Sun X."/>
            <person name="Xu C."/>
            <person name="Sun H."/>
            <person name="Wang X."/>
            <person name="Ge C."/>
            <person name="Zhang Z."/>
            <person name="Wang Q."/>
            <person name="Fei Z."/>
            <person name="Jiao C."/>
            <person name="Wang Q."/>
        </authorList>
    </citation>
    <scope>NUCLEOTIDE SEQUENCE [LARGE SCALE GENOMIC DNA]</scope>
    <source>
        <strain evidence="1">cv. Varoflay</strain>
    </source>
</reference>
<name>A0ABM3R7N7_SPIOL</name>